<gene>
    <name evidence="1" type="ORF">Sradi_6824600</name>
</gene>
<name>A0AAW2JSV0_SESRA</name>
<accession>A0AAW2JSV0</accession>
<reference evidence="1" key="2">
    <citation type="journal article" date="2024" name="Plant">
        <title>Genomic evolution and insights into agronomic trait innovations of Sesamum species.</title>
        <authorList>
            <person name="Miao H."/>
            <person name="Wang L."/>
            <person name="Qu L."/>
            <person name="Liu H."/>
            <person name="Sun Y."/>
            <person name="Le M."/>
            <person name="Wang Q."/>
            <person name="Wei S."/>
            <person name="Zheng Y."/>
            <person name="Lin W."/>
            <person name="Duan Y."/>
            <person name="Cao H."/>
            <person name="Xiong S."/>
            <person name="Wang X."/>
            <person name="Wei L."/>
            <person name="Li C."/>
            <person name="Ma Q."/>
            <person name="Ju M."/>
            <person name="Zhao R."/>
            <person name="Li G."/>
            <person name="Mu C."/>
            <person name="Tian Q."/>
            <person name="Mei H."/>
            <person name="Zhang T."/>
            <person name="Gao T."/>
            <person name="Zhang H."/>
        </authorList>
    </citation>
    <scope>NUCLEOTIDE SEQUENCE</scope>
    <source>
        <strain evidence="1">G02</strain>
    </source>
</reference>
<dbReference type="AlphaFoldDB" id="A0AAW2JSV0"/>
<comment type="caution">
    <text evidence="1">The sequence shown here is derived from an EMBL/GenBank/DDBJ whole genome shotgun (WGS) entry which is preliminary data.</text>
</comment>
<proteinExistence type="predicted"/>
<evidence type="ECO:0000313" key="1">
    <source>
        <dbReference type="EMBL" id="KAL0297725.1"/>
    </source>
</evidence>
<reference evidence="1" key="1">
    <citation type="submission" date="2020-06" db="EMBL/GenBank/DDBJ databases">
        <authorList>
            <person name="Li T."/>
            <person name="Hu X."/>
            <person name="Zhang T."/>
            <person name="Song X."/>
            <person name="Zhang H."/>
            <person name="Dai N."/>
            <person name="Sheng W."/>
            <person name="Hou X."/>
            <person name="Wei L."/>
        </authorList>
    </citation>
    <scope>NUCLEOTIDE SEQUENCE</scope>
    <source>
        <strain evidence="1">G02</strain>
        <tissue evidence="1">Leaf</tissue>
    </source>
</reference>
<organism evidence="1">
    <name type="scientific">Sesamum radiatum</name>
    <name type="common">Black benniseed</name>
    <dbReference type="NCBI Taxonomy" id="300843"/>
    <lineage>
        <taxon>Eukaryota</taxon>
        <taxon>Viridiplantae</taxon>
        <taxon>Streptophyta</taxon>
        <taxon>Embryophyta</taxon>
        <taxon>Tracheophyta</taxon>
        <taxon>Spermatophyta</taxon>
        <taxon>Magnoliopsida</taxon>
        <taxon>eudicotyledons</taxon>
        <taxon>Gunneridae</taxon>
        <taxon>Pentapetalae</taxon>
        <taxon>asterids</taxon>
        <taxon>lamiids</taxon>
        <taxon>Lamiales</taxon>
        <taxon>Pedaliaceae</taxon>
        <taxon>Sesamum</taxon>
    </lineage>
</organism>
<dbReference type="EMBL" id="JACGWJ010000032">
    <property type="protein sequence ID" value="KAL0297725.1"/>
    <property type="molecule type" value="Genomic_DNA"/>
</dbReference>
<protein>
    <submittedName>
        <fullName evidence="1">Uncharacterized protein</fullName>
    </submittedName>
</protein>
<sequence>MSGKQWMASRAWAASDGVDLGLQQRIRFGNILKVTIALFTGRGRRRNLMMEGGRRKDSAAKAMVASGPWPKVAIGEIGVKLGCDTLLIDRL</sequence>